<dbReference type="GO" id="GO:0016787">
    <property type="term" value="F:hydrolase activity"/>
    <property type="evidence" value="ECO:0007669"/>
    <property type="project" value="UniProtKB-KW"/>
</dbReference>
<keyword evidence="1" id="KW-0812">Transmembrane</keyword>
<dbReference type="EMBL" id="JAKEVZ010000084">
    <property type="protein sequence ID" value="MCF1753418.1"/>
    <property type="molecule type" value="Genomic_DNA"/>
</dbReference>
<reference evidence="2 3" key="1">
    <citation type="submission" date="2022-01" db="EMBL/GenBank/DDBJ databases">
        <title>Mariniradius saccharolyticus sp. nov., isolated from sediment of a river.</title>
        <authorList>
            <person name="Liu H."/>
        </authorList>
    </citation>
    <scope>NUCLEOTIDE SEQUENCE [LARGE SCALE GENOMIC DNA]</scope>
    <source>
        <strain evidence="2 3">RY-2</strain>
    </source>
</reference>
<dbReference type="Proteomes" id="UP001201449">
    <property type="component" value="Unassembled WGS sequence"/>
</dbReference>
<accession>A0ABS9BZB6</accession>
<feature type="non-terminal residue" evidence="2">
    <location>
        <position position="94"/>
    </location>
</feature>
<dbReference type="Pfam" id="PF10118">
    <property type="entry name" value="Metal_hydrol"/>
    <property type="match status" value="1"/>
</dbReference>
<keyword evidence="1" id="KW-0472">Membrane</keyword>
<comment type="caution">
    <text evidence="2">The sequence shown here is derived from an EMBL/GenBank/DDBJ whole genome shotgun (WGS) entry which is preliminary data.</text>
</comment>
<dbReference type="InterPro" id="IPR016516">
    <property type="entry name" value="UCP07580"/>
</dbReference>
<protein>
    <submittedName>
        <fullName evidence="2">Metal-dependent hydrolase</fullName>
    </submittedName>
</protein>
<evidence type="ECO:0000313" key="3">
    <source>
        <dbReference type="Proteomes" id="UP001201449"/>
    </source>
</evidence>
<evidence type="ECO:0000256" key="1">
    <source>
        <dbReference type="SAM" id="Phobius"/>
    </source>
</evidence>
<feature type="transmembrane region" description="Helical" evidence="1">
    <location>
        <begin position="30"/>
        <end position="52"/>
    </location>
</feature>
<name>A0ABS9BZB6_9BACT</name>
<evidence type="ECO:0000313" key="2">
    <source>
        <dbReference type="EMBL" id="MCF1753418.1"/>
    </source>
</evidence>
<feature type="non-terminal residue" evidence="2">
    <location>
        <position position="1"/>
    </location>
</feature>
<organism evidence="2 3">
    <name type="scientific">Mariniradius sediminis</name>
    <dbReference type="NCBI Taxonomy" id="2909237"/>
    <lineage>
        <taxon>Bacteria</taxon>
        <taxon>Pseudomonadati</taxon>
        <taxon>Bacteroidota</taxon>
        <taxon>Cytophagia</taxon>
        <taxon>Cytophagales</taxon>
        <taxon>Cyclobacteriaceae</taxon>
        <taxon>Mariniradius</taxon>
    </lineage>
</organism>
<dbReference type="RefSeq" id="WP_234863202.1">
    <property type="nucleotide sequence ID" value="NZ_JAKEVZ010000084.1"/>
</dbReference>
<keyword evidence="2" id="KW-0378">Hydrolase</keyword>
<sequence length="94" mass="11219">SEHKAVAYDVFMEIAKDWSPWQRYVLRVRVMAIITVMFTLNISRFGALLLAADGMDFKKARRATLGYLLWKPGLFRISWSSYWDWYRPGFHPWD</sequence>
<proteinExistence type="predicted"/>
<keyword evidence="1" id="KW-1133">Transmembrane helix</keyword>
<gene>
    <name evidence="2" type="ORF">L0U89_20370</name>
</gene>
<keyword evidence="3" id="KW-1185">Reference proteome</keyword>